<dbReference type="PANTHER" id="PTHR34220">
    <property type="entry name" value="SENSOR HISTIDINE KINASE YPDA"/>
    <property type="match status" value="1"/>
</dbReference>
<feature type="transmembrane region" description="Helical" evidence="1">
    <location>
        <begin position="315"/>
        <end position="338"/>
    </location>
</feature>
<protein>
    <recommendedName>
        <fullName evidence="6">Signal transduction histidine kinase internal region domain-containing protein</fullName>
    </recommendedName>
</protein>
<sequence>MGHMLKNLLYIISVLILSNVYCYSLNAQNNLHKNTTQIPFEAYKTIDDTLSIYDIIKSDSLFRSSNYFTDKTRPKDIYWIKIDFNKKLKIDSLWFLKSNNYAHASMFCFENKILVEKKFGLFDGSEKINSISHINRIPFKRNSLIKNQFIYLKIRRLRFSDRVMNWKFHYTSQPLNQSSQSNYLQKNIKNPVRKYIFTGVCLVMFILTFAFFITSRNFEFLFYSLYILWLFIYLNGPLLIANNIIFDDYNSTTHWFFQIAQILINLCYVYFVSFYLATKKDYPALNRVIKCIIYTLIIIIIIDSFFLYFKYFEAAIYIMNIQRLIMTLFGIGGMFYLLLTAKNRLAYFIVAGSFLFMIGTLGFFFTKSCDYMMAGATLEIIIFALGLAYKIHQEHKEKLLFEKESFINNCKALRAQINPHFIFNSLGSIQHLIVFEKKEAALKYLAKFSHLMRNLLENSIETNIVLSDEINLLYQYLELEALRFDASFEYAIHIDDTLNSDAEEVPMLIIQPFIENAILYGLLNKKGEDKKLNICFRKEKNYIICEVDDNGIGRSAAKNINSSYKKPTKSRGLELTEKRLQRFHKSEQKNIEIIDKINNHGEPIGTRVIIKIQTE</sequence>
<evidence type="ECO:0000313" key="4">
    <source>
        <dbReference type="EMBL" id="EZH72392.1"/>
    </source>
</evidence>
<dbReference type="Pfam" id="PF07695">
    <property type="entry name" value="7TMR-DISM_7TM"/>
    <property type="match status" value="1"/>
</dbReference>
<accession>A0A023BQQ9</accession>
<dbReference type="SUPFAM" id="SSF55874">
    <property type="entry name" value="ATPase domain of HSP90 chaperone/DNA topoisomerase II/histidine kinase"/>
    <property type="match status" value="1"/>
</dbReference>
<dbReference type="InterPro" id="IPR011623">
    <property type="entry name" value="7TMR_DISM_rcpt_extracell_dom1"/>
</dbReference>
<evidence type="ECO:0000259" key="2">
    <source>
        <dbReference type="Pfam" id="PF06580"/>
    </source>
</evidence>
<evidence type="ECO:0000259" key="3">
    <source>
        <dbReference type="Pfam" id="PF07695"/>
    </source>
</evidence>
<feature type="transmembrane region" description="Helical" evidence="1">
    <location>
        <begin position="371"/>
        <end position="389"/>
    </location>
</feature>
<feature type="transmembrane region" description="Helical" evidence="1">
    <location>
        <begin position="195"/>
        <end position="213"/>
    </location>
</feature>
<keyword evidence="1" id="KW-0472">Membrane</keyword>
<dbReference type="Proteomes" id="UP000023541">
    <property type="component" value="Unassembled WGS sequence"/>
</dbReference>
<dbReference type="GO" id="GO:0016020">
    <property type="term" value="C:membrane"/>
    <property type="evidence" value="ECO:0007669"/>
    <property type="project" value="InterPro"/>
</dbReference>
<dbReference type="GO" id="GO:0000155">
    <property type="term" value="F:phosphorelay sensor kinase activity"/>
    <property type="evidence" value="ECO:0007669"/>
    <property type="project" value="InterPro"/>
</dbReference>
<dbReference type="OrthoDB" id="6190788at2"/>
<name>A0A023BQQ9_9FLAO</name>
<feature type="transmembrane region" description="Helical" evidence="1">
    <location>
        <begin position="255"/>
        <end position="276"/>
    </location>
</feature>
<feature type="domain" description="7TM-DISM receptor extracellular" evidence="3">
    <location>
        <begin position="196"/>
        <end position="390"/>
    </location>
</feature>
<keyword evidence="5" id="KW-1185">Reference proteome</keyword>
<gene>
    <name evidence="4" type="ORF">ATO12_23355</name>
</gene>
<evidence type="ECO:0000256" key="1">
    <source>
        <dbReference type="SAM" id="Phobius"/>
    </source>
</evidence>
<evidence type="ECO:0008006" key="6">
    <source>
        <dbReference type="Google" id="ProtNLM"/>
    </source>
</evidence>
<feature type="domain" description="Signal transduction histidine kinase internal region" evidence="2">
    <location>
        <begin position="410"/>
        <end position="487"/>
    </location>
</feature>
<feature type="transmembrane region" description="Helical" evidence="1">
    <location>
        <begin position="288"/>
        <end position="309"/>
    </location>
</feature>
<keyword evidence="1" id="KW-1133">Transmembrane helix</keyword>
<dbReference type="InterPro" id="IPR050640">
    <property type="entry name" value="Bact_2-comp_sensor_kinase"/>
</dbReference>
<dbReference type="InterPro" id="IPR036890">
    <property type="entry name" value="HATPase_C_sf"/>
</dbReference>
<dbReference type="Pfam" id="PF06580">
    <property type="entry name" value="His_kinase"/>
    <property type="match status" value="1"/>
</dbReference>
<dbReference type="AlphaFoldDB" id="A0A023BQQ9"/>
<dbReference type="EMBL" id="AQRA01000008">
    <property type="protein sequence ID" value="EZH72392.1"/>
    <property type="molecule type" value="Genomic_DNA"/>
</dbReference>
<feature type="transmembrane region" description="Helical" evidence="1">
    <location>
        <begin position="345"/>
        <end position="365"/>
    </location>
</feature>
<proteinExistence type="predicted"/>
<dbReference type="eggNOG" id="COG2972">
    <property type="taxonomic scope" value="Bacteria"/>
</dbReference>
<dbReference type="InterPro" id="IPR010559">
    <property type="entry name" value="Sig_transdc_His_kin_internal"/>
</dbReference>
<keyword evidence="1" id="KW-0812">Transmembrane</keyword>
<comment type="caution">
    <text evidence="4">The sequence shown here is derived from an EMBL/GenBank/DDBJ whole genome shotgun (WGS) entry which is preliminary data.</text>
</comment>
<evidence type="ECO:0000313" key="5">
    <source>
        <dbReference type="Proteomes" id="UP000023541"/>
    </source>
</evidence>
<dbReference type="PANTHER" id="PTHR34220:SF7">
    <property type="entry name" value="SENSOR HISTIDINE KINASE YPDA"/>
    <property type="match status" value="1"/>
</dbReference>
<dbReference type="STRING" id="1317122.ATO12_23355"/>
<reference evidence="4 5" key="1">
    <citation type="submission" date="2014-04" db="EMBL/GenBank/DDBJ databases">
        <title>Aquimarina sp. 22II-S11-z7 Genome Sequencing.</title>
        <authorList>
            <person name="Lai Q."/>
        </authorList>
    </citation>
    <scope>NUCLEOTIDE SEQUENCE [LARGE SCALE GENOMIC DNA]</scope>
    <source>
        <strain evidence="4 5">22II-S11-z7</strain>
    </source>
</reference>
<organism evidence="4 5">
    <name type="scientific">Aquimarina atlantica</name>
    <dbReference type="NCBI Taxonomy" id="1317122"/>
    <lineage>
        <taxon>Bacteria</taxon>
        <taxon>Pseudomonadati</taxon>
        <taxon>Bacteroidota</taxon>
        <taxon>Flavobacteriia</taxon>
        <taxon>Flavobacteriales</taxon>
        <taxon>Flavobacteriaceae</taxon>
        <taxon>Aquimarina</taxon>
    </lineage>
</organism>
<feature type="transmembrane region" description="Helical" evidence="1">
    <location>
        <begin position="220"/>
        <end position="240"/>
    </location>
</feature>
<dbReference type="Gene3D" id="3.30.565.10">
    <property type="entry name" value="Histidine kinase-like ATPase, C-terminal domain"/>
    <property type="match status" value="1"/>
</dbReference>